<dbReference type="Proteomes" id="UP000179003">
    <property type="component" value="Unassembled WGS sequence"/>
</dbReference>
<dbReference type="PANTHER" id="PTHR46124">
    <property type="entry name" value="D-AMINOACYL-TRNA DEACYLASE"/>
    <property type="match status" value="1"/>
</dbReference>
<keyword evidence="2" id="KW-0378">Hydrolase</keyword>
<feature type="binding site" evidence="3">
    <location>
        <position position="170"/>
    </location>
    <ligand>
        <name>a divalent metal cation</name>
        <dbReference type="ChEBI" id="CHEBI:60240"/>
        <label>2</label>
    </ligand>
</feature>
<dbReference type="AlphaFoldDB" id="A0A1F5EI34"/>
<dbReference type="InterPro" id="IPR018228">
    <property type="entry name" value="DNase_TatD-rel_CS"/>
</dbReference>
<sequence length="272" mass="31126">MKINYFDIHSHLESSRFEEDREDVISRMKDEGVFTIAIGTDLENSKKVVRLADKYENIFASIGLHPTDTNEDFNETDYAELVKNLKVVAIGECGLEFSRLGEDSEGDPKSLEMIGQERQRQIDIFKKQIDFAVKYDKPLMIHCRDAHFEAINILTEKKEQYGAGLRGDIHFFSGDVDIAQAYLDLGFTMSFTGVLTFTKDYDEVVRFIPLERIMSETDAPYVAPVPYRGQRCEPSYVEEAVKKIAEIKGLDYEIVKKAMVENAVRFFGIKNS</sequence>
<dbReference type="EMBL" id="MFAE01000010">
    <property type="protein sequence ID" value="OGD66990.1"/>
    <property type="molecule type" value="Genomic_DNA"/>
</dbReference>
<feature type="binding site" evidence="3">
    <location>
        <position position="142"/>
    </location>
    <ligand>
        <name>a divalent metal cation</name>
        <dbReference type="ChEBI" id="CHEBI:60240"/>
        <label>2</label>
    </ligand>
</feature>
<dbReference type="PIRSF" id="PIRSF005902">
    <property type="entry name" value="DNase_TatD"/>
    <property type="match status" value="1"/>
</dbReference>
<evidence type="ECO:0008006" key="6">
    <source>
        <dbReference type="Google" id="ProtNLM"/>
    </source>
</evidence>
<dbReference type="STRING" id="1797582.A2442_02545"/>
<evidence type="ECO:0000256" key="3">
    <source>
        <dbReference type="PIRSR" id="PIRSR005902-1"/>
    </source>
</evidence>
<name>A0A1F5EI34_9BACT</name>
<evidence type="ECO:0000313" key="5">
    <source>
        <dbReference type="Proteomes" id="UP000179003"/>
    </source>
</evidence>
<dbReference type="Pfam" id="PF01026">
    <property type="entry name" value="TatD_DNase"/>
    <property type="match status" value="1"/>
</dbReference>
<accession>A0A1F5EI34</accession>
<dbReference type="InterPro" id="IPR001130">
    <property type="entry name" value="TatD-like"/>
</dbReference>
<feature type="binding site" evidence="3">
    <location>
        <position position="92"/>
    </location>
    <ligand>
        <name>a divalent metal cation</name>
        <dbReference type="ChEBI" id="CHEBI:60240"/>
        <label>1</label>
    </ligand>
</feature>
<dbReference type="FunFam" id="3.20.20.140:FF:000005">
    <property type="entry name" value="TatD family hydrolase"/>
    <property type="match status" value="1"/>
</dbReference>
<comment type="caution">
    <text evidence="4">The sequence shown here is derived from an EMBL/GenBank/DDBJ whole genome shotgun (WGS) entry which is preliminary data.</text>
</comment>
<dbReference type="GO" id="GO:0046872">
    <property type="term" value="F:metal ion binding"/>
    <property type="evidence" value="ECO:0007669"/>
    <property type="project" value="UniProtKB-KW"/>
</dbReference>
<evidence type="ECO:0000256" key="2">
    <source>
        <dbReference type="ARBA" id="ARBA00022801"/>
    </source>
</evidence>
<evidence type="ECO:0000256" key="1">
    <source>
        <dbReference type="ARBA" id="ARBA00022723"/>
    </source>
</evidence>
<feature type="binding site" evidence="3">
    <location>
        <position position="218"/>
    </location>
    <ligand>
        <name>a divalent metal cation</name>
        <dbReference type="ChEBI" id="CHEBI:60240"/>
        <label>1</label>
    </ligand>
</feature>
<feature type="binding site" evidence="3">
    <location>
        <position position="9"/>
    </location>
    <ligand>
        <name>a divalent metal cation</name>
        <dbReference type="ChEBI" id="CHEBI:60240"/>
        <label>1</label>
    </ligand>
</feature>
<gene>
    <name evidence="4" type="ORF">A2442_02545</name>
</gene>
<dbReference type="InterPro" id="IPR015991">
    <property type="entry name" value="TatD/YcfH-like"/>
</dbReference>
<proteinExistence type="predicted"/>
<dbReference type="PANTHER" id="PTHR46124:SF2">
    <property type="entry name" value="D-AMINOACYL-TRNA DEACYLASE"/>
    <property type="match status" value="1"/>
</dbReference>
<dbReference type="GO" id="GO:0016788">
    <property type="term" value="F:hydrolase activity, acting on ester bonds"/>
    <property type="evidence" value="ECO:0007669"/>
    <property type="project" value="InterPro"/>
</dbReference>
<organism evidence="4 5">
    <name type="scientific">Candidatus Campbellbacteria bacterium RIFOXYC2_FULL_35_25</name>
    <dbReference type="NCBI Taxonomy" id="1797582"/>
    <lineage>
        <taxon>Bacteria</taxon>
        <taxon>Candidatus Campbelliibacteriota</taxon>
    </lineage>
</organism>
<dbReference type="SUPFAM" id="SSF51556">
    <property type="entry name" value="Metallo-dependent hydrolases"/>
    <property type="match status" value="1"/>
</dbReference>
<dbReference type="PROSITE" id="PS01091">
    <property type="entry name" value="TATD_3"/>
    <property type="match status" value="1"/>
</dbReference>
<protein>
    <recommendedName>
        <fullName evidence="6">Hydrolase TatD</fullName>
    </recommendedName>
</protein>
<dbReference type="Gene3D" id="3.20.20.140">
    <property type="entry name" value="Metal-dependent hydrolases"/>
    <property type="match status" value="1"/>
</dbReference>
<feature type="binding site" evidence="3">
    <location>
        <position position="11"/>
    </location>
    <ligand>
        <name>a divalent metal cation</name>
        <dbReference type="ChEBI" id="CHEBI:60240"/>
        <label>1</label>
    </ligand>
</feature>
<dbReference type="GO" id="GO:0005829">
    <property type="term" value="C:cytosol"/>
    <property type="evidence" value="ECO:0007669"/>
    <property type="project" value="TreeGrafter"/>
</dbReference>
<reference evidence="4 5" key="1">
    <citation type="journal article" date="2016" name="Nat. Commun.">
        <title>Thousands of microbial genomes shed light on interconnected biogeochemical processes in an aquifer system.</title>
        <authorList>
            <person name="Anantharaman K."/>
            <person name="Brown C.T."/>
            <person name="Hug L.A."/>
            <person name="Sharon I."/>
            <person name="Castelle C.J."/>
            <person name="Probst A.J."/>
            <person name="Thomas B.C."/>
            <person name="Singh A."/>
            <person name="Wilkins M.J."/>
            <person name="Karaoz U."/>
            <person name="Brodie E.L."/>
            <person name="Williams K.H."/>
            <person name="Hubbard S.S."/>
            <person name="Banfield J.F."/>
        </authorList>
    </citation>
    <scope>NUCLEOTIDE SEQUENCE [LARGE SCALE GENOMIC DNA]</scope>
</reference>
<dbReference type="CDD" id="cd01310">
    <property type="entry name" value="TatD_DNAse"/>
    <property type="match status" value="1"/>
</dbReference>
<evidence type="ECO:0000313" key="4">
    <source>
        <dbReference type="EMBL" id="OGD66990.1"/>
    </source>
</evidence>
<keyword evidence="1 3" id="KW-0479">Metal-binding</keyword>
<dbReference type="NCBIfam" id="TIGR00010">
    <property type="entry name" value="YchF/TatD family DNA exonuclease"/>
    <property type="match status" value="1"/>
</dbReference>
<dbReference type="InterPro" id="IPR032466">
    <property type="entry name" value="Metal_Hydrolase"/>
</dbReference>
<dbReference type="GO" id="GO:0004536">
    <property type="term" value="F:DNA nuclease activity"/>
    <property type="evidence" value="ECO:0007669"/>
    <property type="project" value="InterPro"/>
</dbReference>